<dbReference type="AlphaFoldDB" id="A0A9W6XRZ0"/>
<evidence type="ECO:0000313" key="2">
    <source>
        <dbReference type="Proteomes" id="UP001165083"/>
    </source>
</evidence>
<organism evidence="1 2">
    <name type="scientific">Phytophthora lilii</name>
    <dbReference type="NCBI Taxonomy" id="2077276"/>
    <lineage>
        <taxon>Eukaryota</taxon>
        <taxon>Sar</taxon>
        <taxon>Stramenopiles</taxon>
        <taxon>Oomycota</taxon>
        <taxon>Peronosporomycetes</taxon>
        <taxon>Peronosporales</taxon>
        <taxon>Peronosporaceae</taxon>
        <taxon>Phytophthora</taxon>
    </lineage>
</organism>
<evidence type="ECO:0000313" key="1">
    <source>
        <dbReference type="EMBL" id="GMF44054.1"/>
    </source>
</evidence>
<name>A0A9W6XRZ0_9STRA</name>
<dbReference type="Proteomes" id="UP001165083">
    <property type="component" value="Unassembled WGS sequence"/>
</dbReference>
<keyword evidence="2" id="KW-1185">Reference proteome</keyword>
<accession>A0A9W6XRZ0</accession>
<sequence length="212" mass="23342">MALDNFCTRNLSNGWLPEALAGPRMNFGSRHVLQGIVNAVDDQVQTIIAYEDEPNVLVQLAQTGYIVQKIERLNRLLDVTFQEIRSRPNYCGGPEGVLHLMNGYSGAAFDGSTPDYVSLPEGSTVAAVCMAAFNKFSQILSNKVSATELVVYNNFATYMDSEPRQEVEKVSGHVGKSEADPIVVVVPTVWLQLMNGYSVHLLRVLLQTTLFS</sequence>
<gene>
    <name evidence="1" type="ORF">Plil01_001690700</name>
</gene>
<dbReference type="EMBL" id="BSXW01002860">
    <property type="protein sequence ID" value="GMF44054.1"/>
    <property type="molecule type" value="Genomic_DNA"/>
</dbReference>
<proteinExistence type="predicted"/>
<dbReference type="OrthoDB" id="346907at2759"/>
<protein>
    <submittedName>
        <fullName evidence="1">Unnamed protein product</fullName>
    </submittedName>
</protein>
<reference evidence="1" key="1">
    <citation type="submission" date="2023-04" db="EMBL/GenBank/DDBJ databases">
        <title>Phytophthora lilii NBRC 32176.</title>
        <authorList>
            <person name="Ichikawa N."/>
            <person name="Sato H."/>
            <person name="Tonouchi N."/>
        </authorList>
    </citation>
    <scope>NUCLEOTIDE SEQUENCE</scope>
    <source>
        <strain evidence="1">NBRC 32176</strain>
    </source>
</reference>
<comment type="caution">
    <text evidence="1">The sequence shown here is derived from an EMBL/GenBank/DDBJ whole genome shotgun (WGS) entry which is preliminary data.</text>
</comment>